<evidence type="ECO:0000313" key="3">
    <source>
        <dbReference type="EMBL" id="WOG95129.1"/>
    </source>
</evidence>
<gene>
    <name evidence="3" type="ORF">DCAR_0414431</name>
</gene>
<dbReference type="Proteomes" id="UP000077755">
    <property type="component" value="Chromosome 4"/>
</dbReference>
<dbReference type="Gramene" id="KZM80596">
    <property type="protein sequence ID" value="KZM80596"/>
    <property type="gene ID" value="DCAR_032053"/>
</dbReference>
<evidence type="ECO:0000256" key="1">
    <source>
        <dbReference type="SAM" id="Coils"/>
    </source>
</evidence>
<sequence length="1047" mass="120107">MSKPSSSSHKFSLIKELELEKSEFEKEVDLLFEEMNLHLETETERIKKEKLEKEMEEILVYKKQLEDLIEGAKLPRNEVWEKLLQIVWEIFDSRIYDIEITISHTKSVHFMHDSRMPDNKFQRTAKNKGTDEDSSVKFEIDGKEHIQTVAKINKKFGNTLANDESYRDLADDATLTKFFLKIGYDGLVLKEDSTDWYPTGEMDRKYIRKEWNMIFDAMVKIFSAKTSGWNAIPSYIRNLTHSMVHGYKVNVGNMIMAQLRSSIIRKVQIYPRFVTMFLNDVCGIAANASNTRKCFVLKKNTHNSLINSNPHGDMRLHYTRHMIDQVSNLDSPFEDNSVIFSLEDEAGKHTFEKPALEETHIGLRHSEISSPMTIDEPQLTSLTQPPIISEILSSTCPTSLVSSLTPRAEDCPNLSDVDLPFQIMEEPPSSGPQEPIAQSTTTSIAVDSIPTVKTSLVVTSTPAGKAHTAVFTQTDSIVSTQPVVTSMQHPSTVLVEDDSDDDHVLISSFIKATLDTLSKLINAANLPKGENSDRSDERELDDEPVKGVASGTSKGNQGASAQGEQGEATKEDLSKERFGEREASTQGEPGTVEMIIDGERVLASKTLAEELNSSEDARRNVFVSRTIFPPLRMREPTSGSFALERSFKQREEEITKRKGKEKLAEYADEFVKLILDARTGSENILMNWSDNFKEQIADFCVKINEKHIWSVYICLKTIHTLYVTMEVLKQQPAIVLFTLISLMKRKEILVNQILRENLLHLVIEKALEVHMNPFSLFYRTKSAEHSDKYTQMRKREEFKNYIEKRAARWTSRLWSRTKHPANDHFKRLHNKTVETPIQTAEENSFAAMKRLLLCQVIDARVDFDGEVNVISYRLFHPVKQGHVCETVFPIYFFKLERMIEFMMDDPSMSMQTMEPILKYHTLRKREFDKRNGRNWLMPDDSDYPEEEEDVQIDESSDDDDDLTADDEINLSKKTSQGNTSTTELHQYTPPSYQEQREEVINLHRVLNRDRSMKPDHVSRVLDVVSQIFNSDLIIIDLICLDIMVVFN</sequence>
<proteinExistence type="predicted"/>
<reference evidence="3" key="2">
    <citation type="submission" date="2022-03" db="EMBL/GenBank/DDBJ databases">
        <title>Draft title - Genomic analysis of global carrot germplasm unveils the trajectory of domestication and the origin of high carotenoid orange carrot.</title>
        <authorList>
            <person name="Iorizzo M."/>
            <person name="Ellison S."/>
            <person name="Senalik D."/>
            <person name="Macko-Podgorni A."/>
            <person name="Grzebelus D."/>
            <person name="Bostan H."/>
            <person name="Rolling W."/>
            <person name="Curaba J."/>
            <person name="Simon P."/>
        </authorList>
    </citation>
    <scope>NUCLEOTIDE SEQUENCE</scope>
    <source>
        <tissue evidence="3">Leaf</tissue>
    </source>
</reference>
<evidence type="ECO:0000313" key="4">
    <source>
        <dbReference type="Proteomes" id="UP000077755"/>
    </source>
</evidence>
<dbReference type="EMBL" id="CP093346">
    <property type="protein sequence ID" value="WOG95129.1"/>
    <property type="molecule type" value="Genomic_DNA"/>
</dbReference>
<keyword evidence="1" id="KW-0175">Coiled coil</keyword>
<accession>A0A175YAI1</accession>
<feature type="region of interest" description="Disordered" evidence="2">
    <location>
        <begin position="526"/>
        <end position="595"/>
    </location>
</feature>
<feature type="compositionally biased region" description="Basic and acidic residues" evidence="2">
    <location>
        <begin position="567"/>
        <end position="583"/>
    </location>
</feature>
<feature type="compositionally biased region" description="Polar residues" evidence="2">
    <location>
        <begin position="550"/>
        <end position="563"/>
    </location>
</feature>
<feature type="region of interest" description="Disordered" evidence="2">
    <location>
        <begin position="933"/>
        <end position="992"/>
    </location>
</feature>
<feature type="compositionally biased region" description="Acidic residues" evidence="2">
    <location>
        <begin position="939"/>
        <end position="968"/>
    </location>
</feature>
<organism evidence="3 4">
    <name type="scientific">Daucus carota subsp. sativus</name>
    <name type="common">Carrot</name>
    <dbReference type="NCBI Taxonomy" id="79200"/>
    <lineage>
        <taxon>Eukaryota</taxon>
        <taxon>Viridiplantae</taxon>
        <taxon>Streptophyta</taxon>
        <taxon>Embryophyta</taxon>
        <taxon>Tracheophyta</taxon>
        <taxon>Spermatophyta</taxon>
        <taxon>Magnoliopsida</taxon>
        <taxon>eudicotyledons</taxon>
        <taxon>Gunneridae</taxon>
        <taxon>Pentapetalae</taxon>
        <taxon>asterids</taxon>
        <taxon>campanulids</taxon>
        <taxon>Apiales</taxon>
        <taxon>Apiaceae</taxon>
        <taxon>Apioideae</taxon>
        <taxon>Scandiceae</taxon>
        <taxon>Daucinae</taxon>
        <taxon>Daucus</taxon>
        <taxon>Daucus sect. Daucus</taxon>
    </lineage>
</organism>
<reference evidence="3" key="1">
    <citation type="journal article" date="2016" name="Nat. Genet.">
        <title>A high-quality carrot genome assembly provides new insights into carotenoid accumulation and asterid genome evolution.</title>
        <authorList>
            <person name="Iorizzo M."/>
            <person name="Ellison S."/>
            <person name="Senalik D."/>
            <person name="Zeng P."/>
            <person name="Satapoomin P."/>
            <person name="Huang J."/>
            <person name="Bowman M."/>
            <person name="Iovene M."/>
            <person name="Sanseverino W."/>
            <person name="Cavagnaro P."/>
            <person name="Yildiz M."/>
            <person name="Macko-Podgorni A."/>
            <person name="Moranska E."/>
            <person name="Grzebelus E."/>
            <person name="Grzebelus D."/>
            <person name="Ashrafi H."/>
            <person name="Zheng Z."/>
            <person name="Cheng S."/>
            <person name="Spooner D."/>
            <person name="Van Deynze A."/>
            <person name="Simon P."/>
        </authorList>
    </citation>
    <scope>NUCLEOTIDE SEQUENCE</scope>
    <source>
        <tissue evidence="3">Leaf</tissue>
    </source>
</reference>
<name>A0A175YAI1_DAUCS</name>
<feature type="coiled-coil region" evidence="1">
    <location>
        <begin position="14"/>
        <end position="68"/>
    </location>
</feature>
<keyword evidence="4" id="KW-1185">Reference proteome</keyword>
<feature type="compositionally biased region" description="Polar residues" evidence="2">
    <location>
        <begin position="971"/>
        <end position="992"/>
    </location>
</feature>
<protein>
    <submittedName>
        <fullName evidence="3">Uncharacterized protein</fullName>
    </submittedName>
</protein>
<dbReference type="AlphaFoldDB" id="A0A175YAI1"/>
<evidence type="ECO:0000256" key="2">
    <source>
        <dbReference type="SAM" id="MobiDB-lite"/>
    </source>
</evidence>